<dbReference type="Proteomes" id="UP001589890">
    <property type="component" value="Unassembled WGS sequence"/>
</dbReference>
<gene>
    <name evidence="4" type="ORF">ACFFGN_06570</name>
</gene>
<organism evidence="4 5">
    <name type="scientific">Kribbella deserti</name>
    <dbReference type="NCBI Taxonomy" id="1926257"/>
    <lineage>
        <taxon>Bacteria</taxon>
        <taxon>Bacillati</taxon>
        <taxon>Actinomycetota</taxon>
        <taxon>Actinomycetes</taxon>
        <taxon>Propionibacteriales</taxon>
        <taxon>Kribbellaceae</taxon>
        <taxon>Kribbella</taxon>
    </lineage>
</organism>
<comment type="similarity">
    <text evidence="3">Belongs to the bacterial histone-like protein family.</text>
</comment>
<dbReference type="InterPro" id="IPR010992">
    <property type="entry name" value="IHF-like_DNA-bd_dom_sf"/>
</dbReference>
<sequence length="99" mass="10430">MNRSELVAGVAEKAGIPRNQAEKVLDALGDVVTEAVHKGDKVSLTGLLSIERVKRAPRTGRNPQTGEPLAIPAGYSVRLSCGSRLKAAARGDLRTVNQA</sequence>
<accession>A0ABV6QJ01</accession>
<dbReference type="Gene3D" id="4.10.520.10">
    <property type="entry name" value="IHF-like DNA-binding proteins"/>
    <property type="match status" value="1"/>
</dbReference>
<dbReference type="CDD" id="cd14435">
    <property type="entry name" value="SPO1_TF1_like"/>
    <property type="match status" value="1"/>
</dbReference>
<dbReference type="PANTHER" id="PTHR33175">
    <property type="entry name" value="DNA-BINDING PROTEIN HU"/>
    <property type="match status" value="1"/>
</dbReference>
<keyword evidence="1" id="KW-0226">DNA condensation</keyword>
<proteinExistence type="inferred from homology"/>
<dbReference type="SUPFAM" id="SSF47729">
    <property type="entry name" value="IHF-like DNA-binding proteins"/>
    <property type="match status" value="1"/>
</dbReference>
<keyword evidence="5" id="KW-1185">Reference proteome</keyword>
<dbReference type="SMART" id="SM00411">
    <property type="entry name" value="BHL"/>
    <property type="match status" value="1"/>
</dbReference>
<evidence type="ECO:0000256" key="3">
    <source>
        <dbReference type="RuleBase" id="RU003939"/>
    </source>
</evidence>
<dbReference type="PANTHER" id="PTHR33175:SF3">
    <property type="entry name" value="DNA-BINDING PROTEIN HU-BETA"/>
    <property type="match status" value="1"/>
</dbReference>
<evidence type="ECO:0000256" key="2">
    <source>
        <dbReference type="ARBA" id="ARBA00023125"/>
    </source>
</evidence>
<dbReference type="InterPro" id="IPR000119">
    <property type="entry name" value="Hist_DNA-bd"/>
</dbReference>
<dbReference type="Pfam" id="PF00216">
    <property type="entry name" value="Bac_DNA_binding"/>
    <property type="match status" value="1"/>
</dbReference>
<dbReference type="RefSeq" id="WP_380044418.1">
    <property type="nucleotide sequence ID" value="NZ_JBHLTC010000006.1"/>
</dbReference>
<keyword evidence="2 4" id="KW-0238">DNA-binding</keyword>
<dbReference type="EMBL" id="JBHLTC010000006">
    <property type="protein sequence ID" value="MFC0623717.1"/>
    <property type="molecule type" value="Genomic_DNA"/>
</dbReference>
<evidence type="ECO:0000313" key="4">
    <source>
        <dbReference type="EMBL" id="MFC0623717.1"/>
    </source>
</evidence>
<reference evidence="4 5" key="1">
    <citation type="submission" date="2024-09" db="EMBL/GenBank/DDBJ databases">
        <authorList>
            <person name="Sun Q."/>
            <person name="Mori K."/>
        </authorList>
    </citation>
    <scope>NUCLEOTIDE SEQUENCE [LARGE SCALE GENOMIC DNA]</scope>
    <source>
        <strain evidence="4 5">CGMCC 1.15906</strain>
    </source>
</reference>
<comment type="caution">
    <text evidence="4">The sequence shown here is derived from an EMBL/GenBank/DDBJ whole genome shotgun (WGS) entry which is preliminary data.</text>
</comment>
<protein>
    <submittedName>
        <fullName evidence="4">HU family DNA-binding protein</fullName>
    </submittedName>
</protein>
<dbReference type="GO" id="GO:0003677">
    <property type="term" value="F:DNA binding"/>
    <property type="evidence" value="ECO:0007669"/>
    <property type="project" value="UniProtKB-KW"/>
</dbReference>
<evidence type="ECO:0000313" key="5">
    <source>
        <dbReference type="Proteomes" id="UP001589890"/>
    </source>
</evidence>
<evidence type="ECO:0000256" key="1">
    <source>
        <dbReference type="ARBA" id="ARBA00023067"/>
    </source>
</evidence>
<name>A0ABV6QJ01_9ACTN</name>